<keyword evidence="2" id="KW-1185">Reference proteome</keyword>
<evidence type="ECO:0000313" key="1">
    <source>
        <dbReference type="EMBL" id="MCI48425.1"/>
    </source>
</evidence>
<reference evidence="1 2" key="1">
    <citation type="journal article" date="2018" name="Front. Plant Sci.">
        <title>Red Clover (Trifolium pratense) and Zigzag Clover (T. medium) - A Picture of Genomic Similarities and Differences.</title>
        <authorList>
            <person name="Dluhosova J."/>
            <person name="Istvanek J."/>
            <person name="Nedelnik J."/>
            <person name="Repkova J."/>
        </authorList>
    </citation>
    <scope>NUCLEOTIDE SEQUENCE [LARGE SCALE GENOMIC DNA]</scope>
    <source>
        <strain evidence="2">cv. 10/8</strain>
        <tissue evidence="1">Leaf</tissue>
    </source>
</reference>
<comment type="caution">
    <text evidence="1">The sequence shown here is derived from an EMBL/GenBank/DDBJ whole genome shotgun (WGS) entry which is preliminary data.</text>
</comment>
<protein>
    <submittedName>
        <fullName evidence="1">Uncharacterized protein</fullName>
    </submittedName>
</protein>
<feature type="non-terminal residue" evidence="1">
    <location>
        <position position="1"/>
    </location>
</feature>
<dbReference type="AlphaFoldDB" id="A0A392SKD4"/>
<dbReference type="EMBL" id="LXQA010386535">
    <property type="protein sequence ID" value="MCI48425.1"/>
    <property type="molecule type" value="Genomic_DNA"/>
</dbReference>
<dbReference type="Proteomes" id="UP000265520">
    <property type="component" value="Unassembled WGS sequence"/>
</dbReference>
<proteinExistence type="predicted"/>
<name>A0A392SKD4_9FABA</name>
<accession>A0A392SKD4</accession>
<evidence type="ECO:0000313" key="2">
    <source>
        <dbReference type="Proteomes" id="UP000265520"/>
    </source>
</evidence>
<organism evidence="1 2">
    <name type="scientific">Trifolium medium</name>
    <dbReference type="NCBI Taxonomy" id="97028"/>
    <lineage>
        <taxon>Eukaryota</taxon>
        <taxon>Viridiplantae</taxon>
        <taxon>Streptophyta</taxon>
        <taxon>Embryophyta</taxon>
        <taxon>Tracheophyta</taxon>
        <taxon>Spermatophyta</taxon>
        <taxon>Magnoliopsida</taxon>
        <taxon>eudicotyledons</taxon>
        <taxon>Gunneridae</taxon>
        <taxon>Pentapetalae</taxon>
        <taxon>rosids</taxon>
        <taxon>fabids</taxon>
        <taxon>Fabales</taxon>
        <taxon>Fabaceae</taxon>
        <taxon>Papilionoideae</taxon>
        <taxon>50 kb inversion clade</taxon>
        <taxon>NPAAA clade</taxon>
        <taxon>Hologalegina</taxon>
        <taxon>IRL clade</taxon>
        <taxon>Trifolieae</taxon>
        <taxon>Trifolium</taxon>
    </lineage>
</organism>
<sequence length="46" mass="4680">RPAQLGLRPAQLGLRPANDAVRRSVELMLAASGAADPARGAVDLTG</sequence>